<gene>
    <name evidence="1" type="ORF">ACFOWZ_40000</name>
</gene>
<comment type="caution">
    <text evidence="1">The sequence shown here is derived from an EMBL/GenBank/DDBJ whole genome shotgun (WGS) entry which is preliminary data.</text>
</comment>
<dbReference type="InterPro" id="IPR045613">
    <property type="entry name" value="DUF6448"/>
</dbReference>
<proteinExistence type="predicted"/>
<protein>
    <submittedName>
        <fullName evidence="1">DUF6448 family protein</fullName>
    </submittedName>
</protein>
<name>A0ABV8C6S5_9PSEU</name>
<evidence type="ECO:0000313" key="2">
    <source>
        <dbReference type="Proteomes" id="UP001595690"/>
    </source>
</evidence>
<accession>A0ABV8C6S5</accession>
<keyword evidence="2" id="KW-1185">Reference proteome</keyword>
<dbReference type="Pfam" id="PF20046">
    <property type="entry name" value="DUF6448"/>
    <property type="match status" value="1"/>
</dbReference>
<organism evidence="1 2">
    <name type="scientific">Lentzea rhizosphaerae</name>
    <dbReference type="NCBI Taxonomy" id="2041025"/>
    <lineage>
        <taxon>Bacteria</taxon>
        <taxon>Bacillati</taxon>
        <taxon>Actinomycetota</taxon>
        <taxon>Actinomycetes</taxon>
        <taxon>Pseudonocardiales</taxon>
        <taxon>Pseudonocardiaceae</taxon>
        <taxon>Lentzea</taxon>
    </lineage>
</organism>
<dbReference type="Proteomes" id="UP001595690">
    <property type="component" value="Unassembled WGS sequence"/>
</dbReference>
<evidence type="ECO:0000313" key="1">
    <source>
        <dbReference type="EMBL" id="MFC3897691.1"/>
    </source>
</evidence>
<dbReference type="RefSeq" id="WP_382379175.1">
    <property type="nucleotide sequence ID" value="NZ_JBHRZI010000038.1"/>
</dbReference>
<sequence length="169" mass="18207">MPPHCDSMDGPVVVAAQRALGEDDVELVAPYVHADSEHELRQAFDLASKARVAGGDARQVADRWFFETVVRLHRAGEGAVFTGLKPAGLDVGPVIPVAEHSVGSGSPDELADVLCRIVREQAERRHARVVELKEHAAESLPAAREYVEALLGLQVWSQGIYKQAVAGGR</sequence>
<dbReference type="EMBL" id="JBHRZI010000038">
    <property type="protein sequence ID" value="MFC3897691.1"/>
    <property type="molecule type" value="Genomic_DNA"/>
</dbReference>
<reference evidence="2" key="1">
    <citation type="journal article" date="2019" name="Int. J. Syst. Evol. Microbiol.">
        <title>The Global Catalogue of Microorganisms (GCM) 10K type strain sequencing project: providing services to taxonomists for standard genome sequencing and annotation.</title>
        <authorList>
            <consortium name="The Broad Institute Genomics Platform"/>
            <consortium name="The Broad Institute Genome Sequencing Center for Infectious Disease"/>
            <person name="Wu L."/>
            <person name="Ma J."/>
        </authorList>
    </citation>
    <scope>NUCLEOTIDE SEQUENCE [LARGE SCALE GENOMIC DNA]</scope>
    <source>
        <strain evidence="2">CGMCC 4.7405</strain>
    </source>
</reference>